<dbReference type="AlphaFoldDB" id="A0A8H6G559"/>
<keyword evidence="2" id="KW-1185">Reference proteome</keyword>
<comment type="caution">
    <text evidence="1">The sequence shown here is derived from an EMBL/GenBank/DDBJ whole genome shotgun (WGS) entry which is preliminary data.</text>
</comment>
<evidence type="ECO:0000313" key="2">
    <source>
        <dbReference type="Proteomes" id="UP000578531"/>
    </source>
</evidence>
<dbReference type="RefSeq" id="XP_037170068.1">
    <property type="nucleotide sequence ID" value="XM_037303421.1"/>
</dbReference>
<protein>
    <submittedName>
        <fullName evidence="1">Uncharacterized protein</fullName>
    </submittedName>
</protein>
<reference evidence="1 2" key="1">
    <citation type="journal article" date="2020" name="Genomics">
        <title>Complete, high-quality genomes from long-read metagenomic sequencing of two wolf lichen thalli reveals enigmatic genome architecture.</title>
        <authorList>
            <person name="McKenzie S.K."/>
            <person name="Walston R.F."/>
            <person name="Allen J.L."/>
        </authorList>
    </citation>
    <scope>NUCLEOTIDE SEQUENCE [LARGE SCALE GENOMIC DNA]</scope>
    <source>
        <strain evidence="1">WasteWater2</strain>
    </source>
</reference>
<dbReference type="EMBL" id="JACCJC010000003">
    <property type="protein sequence ID" value="KAF6240809.1"/>
    <property type="molecule type" value="Genomic_DNA"/>
</dbReference>
<sequence>MTISRQTWYHLRNPERTQCNCLKPPLSAKIRQGSDVSARNTLKATLLHIVLSYPHVPGLSQAEEANHMIVVEGGTERTGKAETKYFGGNRGAA</sequence>
<accession>A0A8H6G559</accession>
<evidence type="ECO:0000313" key="1">
    <source>
        <dbReference type="EMBL" id="KAF6240809.1"/>
    </source>
</evidence>
<dbReference type="GeneID" id="59283156"/>
<organism evidence="1 2">
    <name type="scientific">Letharia columbiana</name>
    <dbReference type="NCBI Taxonomy" id="112416"/>
    <lineage>
        <taxon>Eukaryota</taxon>
        <taxon>Fungi</taxon>
        <taxon>Dikarya</taxon>
        <taxon>Ascomycota</taxon>
        <taxon>Pezizomycotina</taxon>
        <taxon>Lecanoromycetes</taxon>
        <taxon>OSLEUM clade</taxon>
        <taxon>Lecanoromycetidae</taxon>
        <taxon>Lecanorales</taxon>
        <taxon>Lecanorineae</taxon>
        <taxon>Parmeliaceae</taxon>
        <taxon>Letharia</taxon>
    </lineage>
</organism>
<dbReference type="Proteomes" id="UP000578531">
    <property type="component" value="Unassembled WGS sequence"/>
</dbReference>
<proteinExistence type="predicted"/>
<gene>
    <name evidence="1" type="ORF">HO173_001482</name>
</gene>
<name>A0A8H6G559_9LECA</name>